<dbReference type="AlphaFoldDB" id="A0A835W975"/>
<sequence length="234" mass="23186">MALLPGWDADPVIPRGVIDDENADVPQAPEGYFARLRSHRTSGGGGGGAGDSHGAPLSRVSAPVHVARSATMSAAAAAAAIGAKGMPHVSRTSSMPYGSPGAQAAANSGGLLHPHKYQFTDWANELATLGGGKHAPAAHGGAHAPAEAHHSGDKHTGAAWWRALETGSLNELPESESTARAKPGAAGGRAEEHGRAGAHASSFVPQFTNKQQLDFGAVGGGAGAGGGANAGEGI</sequence>
<evidence type="ECO:0000313" key="2">
    <source>
        <dbReference type="EMBL" id="KAG2442619.1"/>
    </source>
</evidence>
<name>A0A835W975_CHLIN</name>
<proteinExistence type="predicted"/>
<organism evidence="2 3">
    <name type="scientific">Chlamydomonas incerta</name>
    <dbReference type="NCBI Taxonomy" id="51695"/>
    <lineage>
        <taxon>Eukaryota</taxon>
        <taxon>Viridiplantae</taxon>
        <taxon>Chlorophyta</taxon>
        <taxon>core chlorophytes</taxon>
        <taxon>Chlorophyceae</taxon>
        <taxon>CS clade</taxon>
        <taxon>Chlamydomonadales</taxon>
        <taxon>Chlamydomonadaceae</taxon>
        <taxon>Chlamydomonas</taxon>
    </lineage>
</organism>
<keyword evidence="3" id="KW-1185">Reference proteome</keyword>
<dbReference type="OrthoDB" id="539791at2759"/>
<feature type="compositionally biased region" description="Gly residues" evidence="1">
    <location>
        <begin position="42"/>
        <end position="51"/>
    </location>
</feature>
<evidence type="ECO:0000313" key="3">
    <source>
        <dbReference type="Proteomes" id="UP000650467"/>
    </source>
</evidence>
<dbReference type="EMBL" id="JAEHOC010000004">
    <property type="protein sequence ID" value="KAG2442619.1"/>
    <property type="molecule type" value="Genomic_DNA"/>
</dbReference>
<protein>
    <submittedName>
        <fullName evidence="2">Uncharacterized protein</fullName>
    </submittedName>
</protein>
<comment type="caution">
    <text evidence="2">The sequence shown here is derived from an EMBL/GenBank/DDBJ whole genome shotgun (WGS) entry which is preliminary data.</text>
</comment>
<evidence type="ECO:0000256" key="1">
    <source>
        <dbReference type="SAM" id="MobiDB-lite"/>
    </source>
</evidence>
<feature type="compositionally biased region" description="Low complexity" evidence="1">
    <location>
        <begin position="134"/>
        <end position="145"/>
    </location>
</feature>
<reference evidence="2" key="1">
    <citation type="journal article" date="2020" name="bioRxiv">
        <title>Comparative genomics of Chlamydomonas.</title>
        <authorList>
            <person name="Craig R.J."/>
            <person name="Hasan A.R."/>
            <person name="Ness R.W."/>
            <person name="Keightley P.D."/>
        </authorList>
    </citation>
    <scope>NUCLEOTIDE SEQUENCE</scope>
    <source>
        <strain evidence="2">SAG 7.73</strain>
    </source>
</reference>
<feature type="region of interest" description="Disordered" evidence="1">
    <location>
        <begin position="37"/>
        <end position="56"/>
    </location>
</feature>
<feature type="region of interest" description="Disordered" evidence="1">
    <location>
        <begin position="131"/>
        <end position="156"/>
    </location>
</feature>
<feature type="compositionally biased region" description="Basic and acidic residues" evidence="1">
    <location>
        <begin position="146"/>
        <end position="156"/>
    </location>
</feature>
<feature type="region of interest" description="Disordered" evidence="1">
    <location>
        <begin position="169"/>
        <end position="199"/>
    </location>
</feature>
<gene>
    <name evidence="2" type="ORF">HXX76_002704</name>
</gene>
<dbReference type="Proteomes" id="UP000650467">
    <property type="component" value="Unassembled WGS sequence"/>
</dbReference>
<accession>A0A835W975</accession>